<keyword evidence="4" id="KW-1185">Reference proteome</keyword>
<dbReference type="InterPro" id="IPR002347">
    <property type="entry name" value="SDR_fam"/>
</dbReference>
<dbReference type="KEGG" id="hcz:G9Q37_03725"/>
<evidence type="ECO:0000259" key="2">
    <source>
        <dbReference type="SMART" id="SM00822"/>
    </source>
</evidence>
<dbReference type="Pfam" id="PF13561">
    <property type="entry name" value="adh_short_C2"/>
    <property type="match status" value="1"/>
</dbReference>
<dbReference type="PANTHER" id="PTHR42879">
    <property type="entry name" value="3-OXOACYL-(ACYL-CARRIER-PROTEIN) REDUCTASE"/>
    <property type="match status" value="1"/>
</dbReference>
<dbReference type="InterPro" id="IPR020904">
    <property type="entry name" value="Sc_DH/Rdtase_CS"/>
</dbReference>
<dbReference type="RefSeq" id="WP_166224745.1">
    <property type="nucleotide sequence ID" value="NZ_CP049989.1"/>
</dbReference>
<dbReference type="SUPFAM" id="SSF51735">
    <property type="entry name" value="NAD(P)-binding Rossmann-fold domains"/>
    <property type="match status" value="1"/>
</dbReference>
<dbReference type="GO" id="GO:0032787">
    <property type="term" value="P:monocarboxylic acid metabolic process"/>
    <property type="evidence" value="ECO:0007669"/>
    <property type="project" value="UniProtKB-ARBA"/>
</dbReference>
<dbReference type="FunFam" id="3.40.50.720:FF:000084">
    <property type="entry name" value="Short-chain dehydrogenase reductase"/>
    <property type="match status" value="1"/>
</dbReference>
<reference evidence="3 4" key="1">
    <citation type="submission" date="2020-03" db="EMBL/GenBank/DDBJ databases">
        <title>Hydrogenophaga sp. nov. isolated from cyanobacterial mat.</title>
        <authorList>
            <person name="Thorat V."/>
            <person name="Kirdat K."/>
            <person name="Tiwarekar B."/>
            <person name="Costa E.D."/>
            <person name="Yadav A."/>
        </authorList>
    </citation>
    <scope>NUCLEOTIDE SEQUENCE [LARGE SCALE GENOMIC DNA]</scope>
    <source>
        <strain evidence="3 4">BA0156</strain>
    </source>
</reference>
<gene>
    <name evidence="3" type="ORF">G9Q37_03725</name>
</gene>
<dbReference type="AlphaFoldDB" id="A0A6G8IDN3"/>
<dbReference type="InterPro" id="IPR036291">
    <property type="entry name" value="NAD(P)-bd_dom_sf"/>
</dbReference>
<evidence type="ECO:0000313" key="4">
    <source>
        <dbReference type="Proteomes" id="UP000503162"/>
    </source>
</evidence>
<sequence>MSESLQALQATPERVAIVTGAARGIGLASARWFLARGWRVAVVDKDAPALTTAHAALEAESPGRALAVHADVSDPAQVAAMVAQVDAALGRIDALVNNAGVAVFKPLVQTSFEEWRYVMATNLDGVFLLSQACVPVMRRNGGGAIVNIASISGLRASTLRVAYGTSKAALIHLTKQQAVELAGLGIRCNAIAPGPVETAMAKQVHTPAIRADYHDTVPLARYGTEEEIANGIGFLCSPEASYVTGQVLAVDGGFDAAGVGLPTLRRDFGHV</sequence>
<dbReference type="InterPro" id="IPR057326">
    <property type="entry name" value="KR_dom"/>
</dbReference>
<dbReference type="PROSITE" id="PS00061">
    <property type="entry name" value="ADH_SHORT"/>
    <property type="match status" value="1"/>
</dbReference>
<evidence type="ECO:0000313" key="3">
    <source>
        <dbReference type="EMBL" id="QIM51304.1"/>
    </source>
</evidence>
<accession>A0A6G8IDN3</accession>
<organism evidence="3 4">
    <name type="scientific">Hydrogenophaga crocea</name>
    <dbReference type="NCBI Taxonomy" id="2716225"/>
    <lineage>
        <taxon>Bacteria</taxon>
        <taxon>Pseudomonadati</taxon>
        <taxon>Pseudomonadota</taxon>
        <taxon>Betaproteobacteria</taxon>
        <taxon>Burkholderiales</taxon>
        <taxon>Comamonadaceae</taxon>
        <taxon>Hydrogenophaga</taxon>
    </lineage>
</organism>
<protein>
    <submittedName>
        <fullName evidence="3">SDR family oxidoreductase</fullName>
    </submittedName>
</protein>
<dbReference type="Gene3D" id="3.40.50.720">
    <property type="entry name" value="NAD(P)-binding Rossmann-like Domain"/>
    <property type="match status" value="1"/>
</dbReference>
<dbReference type="InterPro" id="IPR050259">
    <property type="entry name" value="SDR"/>
</dbReference>
<dbReference type="Proteomes" id="UP000503162">
    <property type="component" value="Chromosome"/>
</dbReference>
<dbReference type="PRINTS" id="PR00080">
    <property type="entry name" value="SDRFAMILY"/>
</dbReference>
<dbReference type="PANTHER" id="PTHR42879:SF2">
    <property type="entry name" value="3-OXOACYL-[ACYL-CARRIER-PROTEIN] REDUCTASE FABG"/>
    <property type="match status" value="1"/>
</dbReference>
<dbReference type="CDD" id="cd05233">
    <property type="entry name" value="SDR_c"/>
    <property type="match status" value="1"/>
</dbReference>
<proteinExistence type="inferred from homology"/>
<dbReference type="PRINTS" id="PR00081">
    <property type="entry name" value="GDHRDH"/>
</dbReference>
<dbReference type="NCBIfam" id="NF005559">
    <property type="entry name" value="PRK07231.1"/>
    <property type="match status" value="1"/>
</dbReference>
<dbReference type="EMBL" id="CP049989">
    <property type="protein sequence ID" value="QIM51304.1"/>
    <property type="molecule type" value="Genomic_DNA"/>
</dbReference>
<comment type="similarity">
    <text evidence="1">Belongs to the short-chain dehydrogenases/reductases (SDR) family.</text>
</comment>
<dbReference type="SMART" id="SM00822">
    <property type="entry name" value="PKS_KR"/>
    <property type="match status" value="1"/>
</dbReference>
<name>A0A6G8IDN3_9BURK</name>
<feature type="domain" description="Ketoreductase" evidence="2">
    <location>
        <begin position="14"/>
        <end position="194"/>
    </location>
</feature>
<evidence type="ECO:0000256" key="1">
    <source>
        <dbReference type="ARBA" id="ARBA00006484"/>
    </source>
</evidence>